<sequence length="72" mass="7506">MSEPVKAAIDTRVSTQEQAQADEVPLEAQEEMPGGLTRAPAQAAGVSSEFPGTLSAVSVGASRLRATWIVRP</sequence>
<evidence type="ECO:0000256" key="1">
    <source>
        <dbReference type="SAM" id="MobiDB-lite"/>
    </source>
</evidence>
<dbReference type="EMBL" id="LAZR01044318">
    <property type="protein sequence ID" value="KKL04952.1"/>
    <property type="molecule type" value="Genomic_DNA"/>
</dbReference>
<evidence type="ECO:0000313" key="2">
    <source>
        <dbReference type="EMBL" id="KKL04952.1"/>
    </source>
</evidence>
<protein>
    <submittedName>
        <fullName evidence="2">Uncharacterized protein</fullName>
    </submittedName>
</protein>
<reference evidence="2" key="1">
    <citation type="journal article" date="2015" name="Nature">
        <title>Complex archaea that bridge the gap between prokaryotes and eukaryotes.</title>
        <authorList>
            <person name="Spang A."/>
            <person name="Saw J.H."/>
            <person name="Jorgensen S.L."/>
            <person name="Zaremba-Niedzwiedzka K."/>
            <person name="Martijn J."/>
            <person name="Lind A.E."/>
            <person name="van Eijk R."/>
            <person name="Schleper C."/>
            <person name="Guy L."/>
            <person name="Ettema T.J."/>
        </authorList>
    </citation>
    <scope>NUCLEOTIDE SEQUENCE</scope>
</reference>
<proteinExistence type="predicted"/>
<comment type="caution">
    <text evidence="2">The sequence shown here is derived from an EMBL/GenBank/DDBJ whole genome shotgun (WGS) entry which is preliminary data.</text>
</comment>
<name>A0A0F9ATJ2_9ZZZZ</name>
<accession>A0A0F9ATJ2</accession>
<dbReference type="AlphaFoldDB" id="A0A0F9ATJ2"/>
<feature type="region of interest" description="Disordered" evidence="1">
    <location>
        <begin position="1"/>
        <end position="37"/>
    </location>
</feature>
<organism evidence="2">
    <name type="scientific">marine sediment metagenome</name>
    <dbReference type="NCBI Taxonomy" id="412755"/>
    <lineage>
        <taxon>unclassified sequences</taxon>
        <taxon>metagenomes</taxon>
        <taxon>ecological metagenomes</taxon>
    </lineage>
</organism>
<gene>
    <name evidence="2" type="ORF">LCGC14_2610890</name>
</gene>